<feature type="compositionally biased region" description="Polar residues" evidence="1">
    <location>
        <begin position="70"/>
        <end position="85"/>
    </location>
</feature>
<proteinExistence type="predicted"/>
<keyword evidence="3" id="KW-1185">Reference proteome</keyword>
<evidence type="ECO:0000256" key="1">
    <source>
        <dbReference type="SAM" id="MobiDB-lite"/>
    </source>
</evidence>
<dbReference type="RefSeq" id="WP_258777102.1">
    <property type="nucleotide sequence ID" value="NZ_JANUGP010000003.1"/>
</dbReference>
<feature type="compositionally biased region" description="Polar residues" evidence="1">
    <location>
        <begin position="107"/>
        <end position="118"/>
    </location>
</feature>
<name>A0ABT2AWW3_9ACTN</name>
<reference evidence="2 3" key="1">
    <citation type="submission" date="2022-08" db="EMBL/GenBank/DDBJ databases">
        <authorList>
            <person name="Somphong A."/>
            <person name="Phongsopitanun W."/>
        </authorList>
    </citation>
    <scope>NUCLEOTIDE SEQUENCE [LARGE SCALE GENOMIC DNA]</scope>
    <source>
        <strain evidence="2 3">LP11</strain>
    </source>
</reference>
<accession>A0ABT2AWW3</accession>
<sequence length="118" mass="12057">MRRLLDPLLDCILASATVGSVGVARGRVLAITLTGDDIAGLEVTPGQQIRIQVNADNRVVDRLAGALRTYSSGPTTGSASNYGCSTTPARTATAREPGGHGTCGRVTRSTCSSRGAPS</sequence>
<gene>
    <name evidence="2" type="ORF">NX794_05820</name>
</gene>
<dbReference type="EMBL" id="JANUGP010000003">
    <property type="protein sequence ID" value="MCS0600748.1"/>
    <property type="molecule type" value="Genomic_DNA"/>
</dbReference>
<feature type="compositionally biased region" description="Low complexity" evidence="1">
    <location>
        <begin position="86"/>
        <end position="95"/>
    </location>
</feature>
<protein>
    <submittedName>
        <fullName evidence="2">Uncharacterized protein</fullName>
    </submittedName>
</protein>
<dbReference type="Proteomes" id="UP001205612">
    <property type="component" value="Unassembled WGS sequence"/>
</dbReference>
<feature type="region of interest" description="Disordered" evidence="1">
    <location>
        <begin position="70"/>
        <end position="118"/>
    </location>
</feature>
<organism evidence="2 3">
    <name type="scientific">Streptomyces pyxinicus</name>
    <dbReference type="NCBI Taxonomy" id="2970331"/>
    <lineage>
        <taxon>Bacteria</taxon>
        <taxon>Bacillati</taxon>
        <taxon>Actinomycetota</taxon>
        <taxon>Actinomycetes</taxon>
        <taxon>Kitasatosporales</taxon>
        <taxon>Streptomycetaceae</taxon>
        <taxon>Streptomyces</taxon>
    </lineage>
</organism>
<evidence type="ECO:0000313" key="3">
    <source>
        <dbReference type="Proteomes" id="UP001205612"/>
    </source>
</evidence>
<comment type="caution">
    <text evidence="2">The sequence shown here is derived from an EMBL/GenBank/DDBJ whole genome shotgun (WGS) entry which is preliminary data.</text>
</comment>
<evidence type="ECO:0000313" key="2">
    <source>
        <dbReference type="EMBL" id="MCS0600748.1"/>
    </source>
</evidence>